<feature type="compositionally biased region" description="Low complexity" evidence="1">
    <location>
        <begin position="192"/>
        <end position="206"/>
    </location>
</feature>
<dbReference type="EMBL" id="FN649750">
    <property type="protein sequence ID" value="CBJ26501.1"/>
    <property type="molecule type" value="Genomic_DNA"/>
</dbReference>
<gene>
    <name evidence="2" type="ORF">Esi_0034_0048</name>
</gene>
<dbReference type="Proteomes" id="UP000002630">
    <property type="component" value="Linkage Group LG25"/>
</dbReference>
<keyword evidence="3" id="KW-1185">Reference proteome</keyword>
<feature type="region of interest" description="Disordered" evidence="1">
    <location>
        <begin position="155"/>
        <end position="219"/>
    </location>
</feature>
<protein>
    <submittedName>
        <fullName evidence="2">Uncharacterized protein</fullName>
    </submittedName>
</protein>
<feature type="region of interest" description="Disordered" evidence="1">
    <location>
        <begin position="1"/>
        <end position="27"/>
    </location>
</feature>
<evidence type="ECO:0000313" key="3">
    <source>
        <dbReference type="Proteomes" id="UP000002630"/>
    </source>
</evidence>
<dbReference type="OrthoDB" id="10333413at2759"/>
<organism evidence="2 3">
    <name type="scientific">Ectocarpus siliculosus</name>
    <name type="common">Brown alga</name>
    <name type="synonym">Conferva siliculosa</name>
    <dbReference type="NCBI Taxonomy" id="2880"/>
    <lineage>
        <taxon>Eukaryota</taxon>
        <taxon>Sar</taxon>
        <taxon>Stramenopiles</taxon>
        <taxon>Ochrophyta</taxon>
        <taxon>PX clade</taxon>
        <taxon>Phaeophyceae</taxon>
        <taxon>Ectocarpales</taxon>
        <taxon>Ectocarpaceae</taxon>
        <taxon>Ectocarpus</taxon>
    </lineage>
</organism>
<dbReference type="AlphaFoldDB" id="D7FY62"/>
<proteinExistence type="predicted"/>
<dbReference type="InParanoid" id="D7FY62"/>
<accession>D7FY62</accession>
<evidence type="ECO:0000313" key="2">
    <source>
        <dbReference type="EMBL" id="CBJ26501.1"/>
    </source>
</evidence>
<feature type="compositionally biased region" description="Polar residues" evidence="1">
    <location>
        <begin position="1"/>
        <end position="10"/>
    </location>
</feature>
<dbReference type="EMBL" id="FN648531">
    <property type="protein sequence ID" value="CBJ26501.1"/>
    <property type="molecule type" value="Genomic_DNA"/>
</dbReference>
<name>D7FY62_ECTSI</name>
<evidence type="ECO:0000256" key="1">
    <source>
        <dbReference type="SAM" id="MobiDB-lite"/>
    </source>
</evidence>
<reference evidence="2 3" key="1">
    <citation type="journal article" date="2010" name="Nature">
        <title>The Ectocarpus genome and the independent evolution of multicellularity in brown algae.</title>
        <authorList>
            <person name="Cock J.M."/>
            <person name="Sterck L."/>
            <person name="Rouze P."/>
            <person name="Scornet D."/>
            <person name="Allen A.E."/>
            <person name="Amoutzias G."/>
            <person name="Anthouard V."/>
            <person name="Artiguenave F."/>
            <person name="Aury J.M."/>
            <person name="Badger J.H."/>
            <person name="Beszteri B."/>
            <person name="Billiau K."/>
            <person name="Bonnet E."/>
            <person name="Bothwell J.H."/>
            <person name="Bowler C."/>
            <person name="Boyen C."/>
            <person name="Brownlee C."/>
            <person name="Carrano C.J."/>
            <person name="Charrier B."/>
            <person name="Cho G.Y."/>
            <person name="Coelho S.M."/>
            <person name="Collen J."/>
            <person name="Corre E."/>
            <person name="Da Silva C."/>
            <person name="Delage L."/>
            <person name="Delaroque N."/>
            <person name="Dittami S.M."/>
            <person name="Doulbeau S."/>
            <person name="Elias M."/>
            <person name="Farnham G."/>
            <person name="Gachon C.M."/>
            <person name="Gschloessl B."/>
            <person name="Heesch S."/>
            <person name="Jabbari K."/>
            <person name="Jubin C."/>
            <person name="Kawai H."/>
            <person name="Kimura K."/>
            <person name="Kloareg B."/>
            <person name="Kupper F.C."/>
            <person name="Lang D."/>
            <person name="Le Bail A."/>
            <person name="Leblanc C."/>
            <person name="Lerouge P."/>
            <person name="Lohr M."/>
            <person name="Lopez P.J."/>
            <person name="Martens C."/>
            <person name="Maumus F."/>
            <person name="Michel G."/>
            <person name="Miranda-Saavedra D."/>
            <person name="Morales J."/>
            <person name="Moreau H."/>
            <person name="Motomura T."/>
            <person name="Nagasato C."/>
            <person name="Napoli C.A."/>
            <person name="Nelson D.R."/>
            <person name="Nyvall-Collen P."/>
            <person name="Peters A.F."/>
            <person name="Pommier C."/>
            <person name="Potin P."/>
            <person name="Poulain J."/>
            <person name="Quesneville H."/>
            <person name="Read B."/>
            <person name="Rensing S.A."/>
            <person name="Ritter A."/>
            <person name="Rousvoal S."/>
            <person name="Samanta M."/>
            <person name="Samson G."/>
            <person name="Schroeder D.C."/>
            <person name="Segurens B."/>
            <person name="Strittmatter M."/>
            <person name="Tonon T."/>
            <person name="Tregear J.W."/>
            <person name="Valentin K."/>
            <person name="von Dassow P."/>
            <person name="Yamagishi T."/>
            <person name="Van de Peer Y."/>
            <person name="Wincker P."/>
        </authorList>
    </citation>
    <scope>NUCLEOTIDE SEQUENCE [LARGE SCALE GENOMIC DNA]</scope>
    <source>
        <strain evidence="3">Ec32 / CCAP1310/4</strain>
    </source>
</reference>
<sequence length="219" mass="23744">MLQLARQPTPTEHRRHHSQDQPDKGLMPQASIYKLGSPRKLSGEGNTWDILWALQINGAVHQVSMQRRLSQKIIVKHDGKTLLDKVFVLTKPYEGYCLVAWVNQGISFGIFCTTELRCIQTNADHYDLRVNGVKFTALPDGCRLRQIQQDAALRRSASVPNMSGARAGDAFGDGGNGHRGSNNGGAGRDSRGSAAEAGGKASATTTVPPKAHAISRMTT</sequence>
<feature type="compositionally biased region" description="Gly residues" evidence="1">
    <location>
        <begin position="171"/>
        <end position="187"/>
    </location>
</feature>